<dbReference type="STRING" id="676599.ARC20_06405"/>
<keyword evidence="1" id="KW-0812">Transmembrane</keyword>
<dbReference type="Proteomes" id="UP000051802">
    <property type="component" value="Unassembled WGS sequence"/>
</dbReference>
<keyword evidence="1" id="KW-0472">Membrane</keyword>
<dbReference type="EMBL" id="LLXU01000058">
    <property type="protein sequence ID" value="KRG46029.1"/>
    <property type="molecule type" value="Genomic_DNA"/>
</dbReference>
<gene>
    <name evidence="2" type="ORF">ARC20_06405</name>
</gene>
<accession>A0A0R0ALE3</accession>
<sequence length="186" mass="19738">MALPSRSPAPRSSFVTVMAWLSLGVAAMSAVGSLMQALLALAMPDSGDLGGLLPPGATLPPLLDWLTRHMVSLSLLSGVLSLGVAWVSWALLQRREWGRQAFIVVLALVALANFAGIPLVEASFDMAVASLGQNAGDAAAQLEDAGAPMLAALRWVCWMGALAIAVVHGWIIWQLCRPDIRKEFQR</sequence>
<evidence type="ECO:0000313" key="3">
    <source>
        <dbReference type="Proteomes" id="UP000051802"/>
    </source>
</evidence>
<proteinExistence type="predicted"/>
<feature type="transmembrane region" description="Helical" evidence="1">
    <location>
        <begin position="101"/>
        <end position="120"/>
    </location>
</feature>
<protein>
    <submittedName>
        <fullName evidence="2">Uncharacterized protein</fullName>
    </submittedName>
</protein>
<evidence type="ECO:0000256" key="1">
    <source>
        <dbReference type="SAM" id="Phobius"/>
    </source>
</evidence>
<comment type="caution">
    <text evidence="2">The sequence shown here is derived from an EMBL/GenBank/DDBJ whole genome shotgun (WGS) entry which is preliminary data.</text>
</comment>
<dbReference type="OrthoDB" id="5998922at2"/>
<organism evidence="2 3">
    <name type="scientific">Stenotrophomonas panacihumi</name>
    <dbReference type="NCBI Taxonomy" id="676599"/>
    <lineage>
        <taxon>Bacteria</taxon>
        <taxon>Pseudomonadati</taxon>
        <taxon>Pseudomonadota</taxon>
        <taxon>Gammaproteobacteria</taxon>
        <taxon>Lysobacterales</taxon>
        <taxon>Lysobacteraceae</taxon>
        <taxon>Stenotrophomonas</taxon>
    </lineage>
</organism>
<feature type="transmembrane region" description="Helical" evidence="1">
    <location>
        <begin position="66"/>
        <end position="89"/>
    </location>
</feature>
<dbReference type="RefSeq" id="WP_057645449.1">
    <property type="nucleotide sequence ID" value="NZ_LLXU01000058.1"/>
</dbReference>
<dbReference type="AlphaFoldDB" id="A0A0R0ALE3"/>
<keyword evidence="1" id="KW-1133">Transmembrane helix</keyword>
<evidence type="ECO:0000313" key="2">
    <source>
        <dbReference type="EMBL" id="KRG46029.1"/>
    </source>
</evidence>
<reference evidence="2 3" key="1">
    <citation type="submission" date="2015-10" db="EMBL/GenBank/DDBJ databases">
        <title>Genome sequencing and analysis of members of genus Stenotrophomonas.</title>
        <authorList>
            <person name="Patil P.P."/>
            <person name="Midha S."/>
            <person name="Patil P.B."/>
        </authorList>
    </citation>
    <scope>NUCLEOTIDE SEQUENCE [LARGE SCALE GENOMIC DNA]</scope>
    <source>
        <strain evidence="2 3">JCM 16536</strain>
    </source>
</reference>
<keyword evidence="3" id="KW-1185">Reference proteome</keyword>
<name>A0A0R0ALE3_9GAMM</name>
<feature type="transmembrane region" description="Helical" evidence="1">
    <location>
        <begin position="152"/>
        <end position="176"/>
    </location>
</feature>